<feature type="transmembrane region" description="Helical" evidence="9">
    <location>
        <begin position="531"/>
        <end position="551"/>
    </location>
</feature>
<feature type="transmembrane region" description="Helical" evidence="9">
    <location>
        <begin position="216"/>
        <end position="235"/>
    </location>
</feature>
<feature type="transmembrane region" description="Helical" evidence="9">
    <location>
        <begin position="183"/>
        <end position="204"/>
    </location>
</feature>
<feature type="region of interest" description="Disordered" evidence="8">
    <location>
        <begin position="556"/>
        <end position="580"/>
    </location>
</feature>
<dbReference type="GO" id="GO:0015293">
    <property type="term" value="F:symporter activity"/>
    <property type="evidence" value="ECO:0007669"/>
    <property type="project" value="UniProtKB-KW"/>
</dbReference>
<feature type="transmembrane region" description="Helical" evidence="9">
    <location>
        <begin position="241"/>
        <end position="266"/>
    </location>
</feature>
<keyword evidence="7 9" id="KW-0472">Membrane</keyword>
<feature type="transmembrane region" description="Helical" evidence="9">
    <location>
        <begin position="502"/>
        <end position="525"/>
    </location>
</feature>
<dbReference type="PROSITE" id="PS50850">
    <property type="entry name" value="MFS"/>
    <property type="match status" value="1"/>
</dbReference>
<dbReference type="SUPFAM" id="SSF103473">
    <property type="entry name" value="MFS general substrate transporter"/>
    <property type="match status" value="1"/>
</dbReference>
<keyword evidence="3" id="KW-1003">Cell membrane</keyword>
<evidence type="ECO:0000256" key="6">
    <source>
        <dbReference type="ARBA" id="ARBA00022989"/>
    </source>
</evidence>
<dbReference type="InterPro" id="IPR020846">
    <property type="entry name" value="MFS_dom"/>
</dbReference>
<evidence type="ECO:0000256" key="8">
    <source>
        <dbReference type="SAM" id="MobiDB-lite"/>
    </source>
</evidence>
<protein>
    <recommendedName>
        <fullName evidence="10">Major facilitator superfamily (MFS) profile domain-containing protein</fullName>
    </recommendedName>
</protein>
<feature type="compositionally biased region" description="Low complexity" evidence="8">
    <location>
        <begin position="50"/>
        <end position="59"/>
    </location>
</feature>
<keyword evidence="2" id="KW-0813">Transport</keyword>
<name>A0A7S3V7P4_9STRA</name>
<dbReference type="GO" id="GO:0005886">
    <property type="term" value="C:plasma membrane"/>
    <property type="evidence" value="ECO:0007669"/>
    <property type="project" value="UniProtKB-SubCell"/>
</dbReference>
<keyword evidence="4 9" id="KW-0812">Transmembrane</keyword>
<dbReference type="Pfam" id="PF00083">
    <property type="entry name" value="Sugar_tr"/>
    <property type="match status" value="1"/>
</dbReference>
<dbReference type="PANTHER" id="PTHR43528">
    <property type="entry name" value="ALPHA-KETOGLUTARATE PERMEASE"/>
    <property type="match status" value="1"/>
</dbReference>
<evidence type="ECO:0000256" key="3">
    <source>
        <dbReference type="ARBA" id="ARBA00022475"/>
    </source>
</evidence>
<feature type="transmembrane region" description="Helical" evidence="9">
    <location>
        <begin position="313"/>
        <end position="332"/>
    </location>
</feature>
<dbReference type="PANTHER" id="PTHR43528:SF1">
    <property type="entry name" value="ALPHA-KETOGLUTARATE PERMEASE"/>
    <property type="match status" value="1"/>
</dbReference>
<dbReference type="InterPro" id="IPR011701">
    <property type="entry name" value="MFS"/>
</dbReference>
<organism evidence="11">
    <name type="scientific">Chaetoceros debilis</name>
    <dbReference type="NCBI Taxonomy" id="122233"/>
    <lineage>
        <taxon>Eukaryota</taxon>
        <taxon>Sar</taxon>
        <taxon>Stramenopiles</taxon>
        <taxon>Ochrophyta</taxon>
        <taxon>Bacillariophyta</taxon>
        <taxon>Coscinodiscophyceae</taxon>
        <taxon>Chaetocerotophycidae</taxon>
        <taxon>Chaetocerotales</taxon>
        <taxon>Chaetocerotaceae</taxon>
        <taxon>Chaetoceros</taxon>
    </lineage>
</organism>
<comment type="subcellular location">
    <subcellularLocation>
        <location evidence="1">Cell membrane</location>
        <topology evidence="1">Multi-pass membrane protein</topology>
    </subcellularLocation>
</comment>
<feature type="transmembrane region" description="Helical" evidence="9">
    <location>
        <begin position="408"/>
        <end position="428"/>
    </location>
</feature>
<accession>A0A7S3V7P4</accession>
<dbReference type="InterPro" id="IPR005828">
    <property type="entry name" value="MFS_sugar_transport-like"/>
</dbReference>
<evidence type="ECO:0000256" key="4">
    <source>
        <dbReference type="ARBA" id="ARBA00022692"/>
    </source>
</evidence>
<dbReference type="InterPro" id="IPR036259">
    <property type="entry name" value="MFS_trans_sf"/>
</dbReference>
<proteinExistence type="predicted"/>
<feature type="compositionally biased region" description="Polar residues" evidence="8">
    <location>
        <begin position="97"/>
        <end position="124"/>
    </location>
</feature>
<gene>
    <name evidence="11" type="ORF">CDEB00056_LOCUS6675</name>
</gene>
<dbReference type="InterPro" id="IPR051084">
    <property type="entry name" value="H+-coupled_symporters"/>
</dbReference>
<evidence type="ECO:0000256" key="9">
    <source>
        <dbReference type="SAM" id="Phobius"/>
    </source>
</evidence>
<keyword evidence="6 9" id="KW-1133">Transmembrane helix</keyword>
<feature type="compositionally biased region" description="Polar residues" evidence="8">
    <location>
        <begin position="78"/>
        <end position="90"/>
    </location>
</feature>
<feature type="transmembrane region" description="Helical" evidence="9">
    <location>
        <begin position="278"/>
        <end position="301"/>
    </location>
</feature>
<dbReference type="EMBL" id="HBIO01008715">
    <property type="protein sequence ID" value="CAE0461834.1"/>
    <property type="molecule type" value="Transcribed_RNA"/>
</dbReference>
<dbReference type="Gene3D" id="1.20.1250.20">
    <property type="entry name" value="MFS general substrate transporter like domains"/>
    <property type="match status" value="1"/>
</dbReference>
<evidence type="ECO:0000256" key="7">
    <source>
        <dbReference type="ARBA" id="ARBA00023136"/>
    </source>
</evidence>
<feature type="compositionally biased region" description="Polar residues" evidence="8">
    <location>
        <begin position="35"/>
        <end position="49"/>
    </location>
</feature>
<sequence>MEKQVSNYFSVEGRSSKAGGSIMINPLQSEDKEGFNSQYQNVKSTSSPTNADNMSYNSNSSSCFSSRSSSLAGACSNTSAGTAGDDTSTGIEAGMISSRSSSQEHTSIARGNNEDLTSNGNSLPSPDGLERTGTKNNKTMQTIAGVAGNVLEWYDFAVFGYFSDVIGNVFFPQQEGHAATIEAFAVFGLAFLCRPIGGVMLGYIGDIYGRKRALEISIFLMAFPTFAMGCLPSYAQVGNLAIVLLTFVRCLQGLSVGGQLVSSLVFTLESRPRSQWGLYGSYVMAAANFGTLLGGIISSLLRAYLNENQLLRWGWRLPFLSGILVSLCGLYLKYYCDEEAIENHHGGGSSSNNSDEKANPLRAALAYKNLRTLFAASLVPMLWSAGFYITFVWMATFMTEFVDPPVPGAFGVNAIALFLSVCLLFPLAGILSDMFGRTKIMYIGGTSMALLSPVMIIIISSGNPVACFFAQSAMGISLSLWGAPMCAWLVESFPASMRLTSVAIGYNIAQALIGGTAPAIATWLADNKGHHAPGFMVSVIALLSLMGLCIAPPNNESEVENSAPTEPESFISYSDDEDDGDISCDKTGMAELI</sequence>
<feature type="domain" description="Major facilitator superfamily (MFS) profile" evidence="10">
    <location>
        <begin position="141"/>
        <end position="556"/>
    </location>
</feature>
<feature type="transmembrane region" description="Helical" evidence="9">
    <location>
        <begin position="372"/>
        <end position="396"/>
    </location>
</feature>
<evidence type="ECO:0000256" key="1">
    <source>
        <dbReference type="ARBA" id="ARBA00004651"/>
    </source>
</evidence>
<feature type="transmembrane region" description="Helical" evidence="9">
    <location>
        <begin position="440"/>
        <end position="462"/>
    </location>
</feature>
<evidence type="ECO:0000256" key="5">
    <source>
        <dbReference type="ARBA" id="ARBA00022847"/>
    </source>
</evidence>
<reference evidence="11" key="1">
    <citation type="submission" date="2021-01" db="EMBL/GenBank/DDBJ databases">
        <authorList>
            <person name="Corre E."/>
            <person name="Pelletier E."/>
            <person name="Niang G."/>
            <person name="Scheremetjew M."/>
            <person name="Finn R."/>
            <person name="Kale V."/>
            <person name="Holt S."/>
            <person name="Cochrane G."/>
            <person name="Meng A."/>
            <person name="Brown T."/>
            <person name="Cohen L."/>
        </authorList>
    </citation>
    <scope>NUCLEOTIDE SEQUENCE</scope>
    <source>
        <strain evidence="11">MM31A-1</strain>
    </source>
</reference>
<evidence type="ECO:0000256" key="2">
    <source>
        <dbReference type="ARBA" id="ARBA00022448"/>
    </source>
</evidence>
<feature type="region of interest" description="Disordered" evidence="8">
    <location>
        <begin position="1"/>
        <end position="59"/>
    </location>
</feature>
<feature type="transmembrane region" description="Helical" evidence="9">
    <location>
        <begin position="468"/>
        <end position="490"/>
    </location>
</feature>
<dbReference type="Pfam" id="PF07690">
    <property type="entry name" value="MFS_1"/>
    <property type="match status" value="1"/>
</dbReference>
<keyword evidence="5" id="KW-0769">Symport</keyword>
<evidence type="ECO:0000259" key="10">
    <source>
        <dbReference type="PROSITE" id="PS50850"/>
    </source>
</evidence>
<dbReference type="AlphaFoldDB" id="A0A7S3V7P4"/>
<evidence type="ECO:0000313" key="11">
    <source>
        <dbReference type="EMBL" id="CAE0461834.1"/>
    </source>
</evidence>
<feature type="region of interest" description="Disordered" evidence="8">
    <location>
        <begin position="75"/>
        <end position="136"/>
    </location>
</feature>